<name>A0ABD3R9S4_9STRA</name>
<feature type="region of interest" description="Disordered" evidence="1">
    <location>
        <begin position="190"/>
        <end position="212"/>
    </location>
</feature>
<reference evidence="2 3" key="1">
    <citation type="submission" date="2024-10" db="EMBL/GenBank/DDBJ databases">
        <title>Updated reference genomes for cyclostephanoid diatoms.</title>
        <authorList>
            <person name="Roberts W.R."/>
            <person name="Alverson A.J."/>
        </authorList>
    </citation>
    <scope>NUCLEOTIDE SEQUENCE [LARGE SCALE GENOMIC DNA]</scope>
    <source>
        <strain evidence="2 3">AJA228-03</strain>
    </source>
</reference>
<comment type="caution">
    <text evidence="2">The sequence shown here is derived from an EMBL/GenBank/DDBJ whole genome shotgun (WGS) entry which is preliminary data.</text>
</comment>
<evidence type="ECO:0000256" key="1">
    <source>
        <dbReference type="SAM" id="MobiDB-lite"/>
    </source>
</evidence>
<gene>
    <name evidence="2" type="ORF">ACHAXA_010762</name>
</gene>
<feature type="non-terminal residue" evidence="2">
    <location>
        <position position="1"/>
    </location>
</feature>
<dbReference type="Proteomes" id="UP001530377">
    <property type="component" value="Unassembled WGS sequence"/>
</dbReference>
<organism evidence="2 3">
    <name type="scientific">Cyclostephanos tholiformis</name>
    <dbReference type="NCBI Taxonomy" id="382380"/>
    <lineage>
        <taxon>Eukaryota</taxon>
        <taxon>Sar</taxon>
        <taxon>Stramenopiles</taxon>
        <taxon>Ochrophyta</taxon>
        <taxon>Bacillariophyta</taxon>
        <taxon>Coscinodiscophyceae</taxon>
        <taxon>Thalassiosirophycidae</taxon>
        <taxon>Stephanodiscales</taxon>
        <taxon>Stephanodiscaceae</taxon>
        <taxon>Cyclostephanos</taxon>
    </lineage>
</organism>
<keyword evidence="3" id="KW-1185">Reference proteome</keyword>
<feature type="region of interest" description="Disordered" evidence="1">
    <location>
        <begin position="1"/>
        <end position="33"/>
    </location>
</feature>
<dbReference type="AlphaFoldDB" id="A0ABD3R9S4"/>
<evidence type="ECO:0000313" key="2">
    <source>
        <dbReference type="EMBL" id="KAL3806816.1"/>
    </source>
</evidence>
<proteinExistence type="predicted"/>
<accession>A0ABD3R9S4</accession>
<dbReference type="EMBL" id="JALLPB020000728">
    <property type="protein sequence ID" value="KAL3806816.1"/>
    <property type="molecule type" value="Genomic_DNA"/>
</dbReference>
<protein>
    <submittedName>
        <fullName evidence="2">Uncharacterized protein</fullName>
    </submittedName>
</protein>
<evidence type="ECO:0000313" key="3">
    <source>
        <dbReference type="Proteomes" id="UP001530377"/>
    </source>
</evidence>
<sequence length="791" mass="86804">RMNNMPVRLKDKNKAKPPFYPDSPSSVGSPWKDGFRKRTVRQRTPRKLCSLVLPPPLMSLFDDSGVINDATPTTSASMVERAPPPHRYPSSNASVVSTSIASVCGGIPRVDHLPQHFRVGMTQCDPLSVFDGRFVLVATCDGRIAIFSIFDFDTRSGISEDVEASERRRRLEWMEEDNIVEKGYNQNSTRADANNAHQHPHPSVHAEDEEHEWDVRDRMRHREDAKQNVEPILVLSLPRGKIRDIVDPTSIIDAADGQFEAIPPSSNDELVGHVAVLTSEGDVHVVEFRDSSSRSNDSQGSDEGRICANETNFKRTPLVDFVLSFNTTCLEATCISMYPVLASDNKGGRCHHPVLLFSPQIPSIRLCIGHQSGLLAAYQIFSLRTHFRTPPKGNFIEKDVHRRSPTANNTAAYVTDIEAVDLCNSGSNIVDPRVSFHNDLIPLQRTRSEHIAVSDDVQSGKTPIVSSPTAELCWMGKFDVPICSLSSSGWGWLSNEESNIALLVVGTECRGNSLHQVSMNGIGPSVSHHSLSPAISLEVLNATLAEILWSKMSTGLNGKGNKCISLHDCSVWPSPGKEIKDGWLRGSSRRGMDTRDKLFATLGLKKTSITSCFEGPDPCFASAASDGTVAVSHVHFGDGSWGVIEDNQIMLFQRCIGMGALDFENSLPSNDSLDKSLIGAGRYVACCFRSGTILLMPVAKKHATKQKKTTRENSLVMFALPVAPNGDDDGVLHYVHSFTAGISQVMNWNARLGKENYNMMRNIEEVHKKPIAIVGCQGGVLDVYEISPGNI</sequence>